<reference evidence="1" key="2">
    <citation type="journal article" date="2015" name="Data Brief">
        <title>Shoot transcriptome of the giant reed, Arundo donax.</title>
        <authorList>
            <person name="Barrero R.A."/>
            <person name="Guerrero F.D."/>
            <person name="Moolhuijzen P."/>
            <person name="Goolsby J.A."/>
            <person name="Tidwell J."/>
            <person name="Bellgard S.E."/>
            <person name="Bellgard M.I."/>
        </authorList>
    </citation>
    <scope>NUCLEOTIDE SEQUENCE</scope>
    <source>
        <tissue evidence="1">Shoot tissue taken approximately 20 cm above the soil surface</tissue>
    </source>
</reference>
<organism evidence="1">
    <name type="scientific">Arundo donax</name>
    <name type="common">Giant reed</name>
    <name type="synonym">Donax arundinaceus</name>
    <dbReference type="NCBI Taxonomy" id="35708"/>
    <lineage>
        <taxon>Eukaryota</taxon>
        <taxon>Viridiplantae</taxon>
        <taxon>Streptophyta</taxon>
        <taxon>Embryophyta</taxon>
        <taxon>Tracheophyta</taxon>
        <taxon>Spermatophyta</taxon>
        <taxon>Magnoliopsida</taxon>
        <taxon>Liliopsida</taxon>
        <taxon>Poales</taxon>
        <taxon>Poaceae</taxon>
        <taxon>PACMAD clade</taxon>
        <taxon>Arundinoideae</taxon>
        <taxon>Arundineae</taxon>
        <taxon>Arundo</taxon>
    </lineage>
</organism>
<proteinExistence type="predicted"/>
<name>A0A0A9DQG6_ARUDO</name>
<protein>
    <submittedName>
        <fullName evidence="1">Uncharacterized protein</fullName>
    </submittedName>
</protein>
<accession>A0A0A9DQG6</accession>
<evidence type="ECO:0000313" key="1">
    <source>
        <dbReference type="EMBL" id="JAD88933.1"/>
    </source>
</evidence>
<reference evidence="1" key="1">
    <citation type="submission" date="2014-09" db="EMBL/GenBank/DDBJ databases">
        <authorList>
            <person name="Magalhaes I.L.F."/>
            <person name="Oliveira U."/>
            <person name="Santos F.R."/>
            <person name="Vidigal T.H.D.A."/>
            <person name="Brescovit A.D."/>
            <person name="Santos A.J."/>
        </authorList>
    </citation>
    <scope>NUCLEOTIDE SEQUENCE</scope>
    <source>
        <tissue evidence="1">Shoot tissue taken approximately 20 cm above the soil surface</tissue>
    </source>
</reference>
<dbReference type="AlphaFoldDB" id="A0A0A9DQG6"/>
<dbReference type="EMBL" id="GBRH01208962">
    <property type="protein sequence ID" value="JAD88933.1"/>
    <property type="molecule type" value="Transcribed_RNA"/>
</dbReference>
<sequence>MSTCKPPFFPKSRVVDESKKSVYFSAIDSPHNNYTKYQ</sequence>